<feature type="transmembrane region" description="Helical" evidence="1">
    <location>
        <begin position="552"/>
        <end position="579"/>
    </location>
</feature>
<feature type="transmembrane region" description="Helical" evidence="1">
    <location>
        <begin position="165"/>
        <end position="185"/>
    </location>
</feature>
<evidence type="ECO:0000256" key="1">
    <source>
        <dbReference type="SAM" id="Phobius"/>
    </source>
</evidence>
<feature type="transmembrane region" description="Helical" evidence="1">
    <location>
        <begin position="112"/>
        <end position="133"/>
    </location>
</feature>
<protein>
    <submittedName>
        <fullName evidence="3">DUF2070 domain-containing protein</fullName>
    </submittedName>
</protein>
<dbReference type="OrthoDB" id="8914at2157"/>
<dbReference type="RefSeq" id="WP_130646432.1">
    <property type="nucleotide sequence ID" value="NZ_PGCL01000002.1"/>
</dbReference>
<dbReference type="InterPro" id="IPR019204">
    <property type="entry name" value="DUF2070_membrane"/>
</dbReference>
<dbReference type="Proteomes" id="UP000292580">
    <property type="component" value="Unassembled WGS sequence"/>
</dbReference>
<keyword evidence="1" id="KW-1133">Transmembrane helix</keyword>
<organism evidence="3 4">
    <name type="scientific">Methanofollis fontis</name>
    <dbReference type="NCBI Taxonomy" id="2052832"/>
    <lineage>
        <taxon>Archaea</taxon>
        <taxon>Methanobacteriati</taxon>
        <taxon>Methanobacteriota</taxon>
        <taxon>Stenosarchaea group</taxon>
        <taxon>Methanomicrobia</taxon>
        <taxon>Methanomicrobiales</taxon>
        <taxon>Methanomicrobiaceae</taxon>
        <taxon>Methanofollis</taxon>
    </lineage>
</organism>
<dbReference type="Pfam" id="PF09843">
    <property type="entry name" value="DUF2070"/>
    <property type="match status" value="1"/>
</dbReference>
<evidence type="ECO:0000313" key="4">
    <source>
        <dbReference type="Proteomes" id="UP000292580"/>
    </source>
</evidence>
<keyword evidence="4" id="KW-1185">Reference proteome</keyword>
<feature type="transmembrane region" description="Helical" evidence="1">
    <location>
        <begin position="140"/>
        <end position="159"/>
    </location>
</feature>
<keyword evidence="1" id="KW-0472">Membrane</keyword>
<dbReference type="AlphaFoldDB" id="A0A483CUM9"/>
<keyword evidence="1" id="KW-0812">Transmembrane</keyword>
<gene>
    <name evidence="3" type="ORF">CUJ86_04845</name>
</gene>
<feature type="domain" description="DUF2070" evidence="2">
    <location>
        <begin position="11"/>
        <end position="572"/>
    </location>
</feature>
<feature type="transmembrane region" description="Helical" evidence="1">
    <location>
        <begin position="46"/>
        <end position="71"/>
    </location>
</feature>
<accession>A0A483CUM9</accession>
<proteinExistence type="predicted"/>
<feature type="transmembrane region" description="Helical" evidence="1">
    <location>
        <begin position="23"/>
        <end position="40"/>
    </location>
</feature>
<name>A0A483CUM9_9EURY</name>
<reference evidence="3 4" key="1">
    <citation type="submission" date="2017-11" db="EMBL/GenBank/DDBJ databases">
        <title>Isolation and Characterization of Methanofollis Species from Methane Seep Offshore SW Taiwan.</title>
        <authorList>
            <person name="Teng N.-H."/>
            <person name="Lai M.-C."/>
            <person name="Chen S.-C."/>
        </authorList>
    </citation>
    <scope>NUCLEOTIDE SEQUENCE [LARGE SCALE GENOMIC DNA]</scope>
    <source>
        <strain evidence="3 4">FWC-SCC2</strain>
    </source>
</reference>
<dbReference type="EMBL" id="PGCL01000002">
    <property type="protein sequence ID" value="TAJ44637.1"/>
    <property type="molecule type" value="Genomic_DNA"/>
</dbReference>
<comment type="caution">
    <text evidence="3">The sequence shown here is derived from an EMBL/GenBank/DDBJ whole genome shotgun (WGS) entry which is preliminary data.</text>
</comment>
<evidence type="ECO:0000259" key="2">
    <source>
        <dbReference type="Pfam" id="PF09843"/>
    </source>
</evidence>
<feature type="transmembrane region" description="Helical" evidence="1">
    <location>
        <begin position="83"/>
        <end position="106"/>
    </location>
</feature>
<evidence type="ECO:0000313" key="3">
    <source>
        <dbReference type="EMBL" id="TAJ44637.1"/>
    </source>
</evidence>
<sequence>MSDQGSDVKMAGLSRYIFTAPSWPRSCAIIIFLGLLIDATSSRSGIIAPFFGTLAFSVPGLLATLLTKPLIRSRRKVITWKRSALLAAAGTVIAVIVSVLPLVFLMVEPFPLYFAIGMGLVFGIRMLVIAAIADYRLSHVVLPALPQSAFGVVIASYFFGPGFLALGAVLHLVFGFGCLLFVWYIERPLNKAFNISALNFINTFIEHMTDGSKSMEDFFREIGEEVTLPQAVIGFRRQGRRTVIFTVPNVHPGPMGEIGGGNLTKNLHDAFSEEVFTAHGCSTHDFNLVSESEAEKIVGAIAASLQNPAYGGVAGKSRRVRRGSVEILCQPIGDALLMVATRWPGKTEDLDFGIGTTIMAEAHCHFRECAFVDAHNCMADVASPVHLGSAEANEYLEAAMEGIRSCAGGATLPFRVGAAHLPLPFSREEGIGDIGVQALVIETGGQRTGYVLFDGNNMDRALRPAIIEALNGLVDECEVMTSDSHVVNTISGKNPVGLKVPPEKIVPHAVEAVKAAIADLAPAEAASATACCRNIMVFGSNRISELASTVNAMLVFIPVISLGILLLAMFLSVVAYLVIG</sequence>